<name>A0A8J3CXX0_9BACT</name>
<dbReference type="InterPro" id="IPR026444">
    <property type="entry name" value="Secre_tail"/>
</dbReference>
<dbReference type="InterPro" id="IPR001434">
    <property type="entry name" value="OmcB-like_DUF11"/>
</dbReference>
<keyword evidence="1" id="KW-0812">Transmembrane</keyword>
<evidence type="ECO:0000313" key="4">
    <source>
        <dbReference type="EMBL" id="GHB42254.1"/>
    </source>
</evidence>
<accession>A0A8J3CXX0</accession>
<keyword evidence="1" id="KW-1133">Transmembrane helix</keyword>
<keyword evidence="5" id="KW-1185">Reference proteome</keyword>
<reference evidence="4" key="1">
    <citation type="journal article" date="2014" name="Int. J. Syst. Evol. Microbiol.">
        <title>Complete genome sequence of Corynebacterium casei LMG S-19264T (=DSM 44701T), isolated from a smear-ripened cheese.</title>
        <authorList>
            <consortium name="US DOE Joint Genome Institute (JGI-PGF)"/>
            <person name="Walter F."/>
            <person name="Albersmeier A."/>
            <person name="Kalinowski J."/>
            <person name="Ruckert C."/>
        </authorList>
    </citation>
    <scope>NUCLEOTIDE SEQUENCE</scope>
    <source>
        <strain evidence="4">KCTC 23224</strain>
    </source>
</reference>
<dbReference type="Pfam" id="PF01345">
    <property type="entry name" value="DUF11"/>
    <property type="match status" value="1"/>
</dbReference>
<dbReference type="Pfam" id="PF18962">
    <property type="entry name" value="Por_Secre_tail"/>
    <property type="match status" value="1"/>
</dbReference>
<gene>
    <name evidence="4" type="ORF">GCM10008106_24090</name>
</gene>
<dbReference type="InterPro" id="IPR047589">
    <property type="entry name" value="DUF11_rpt"/>
</dbReference>
<sequence>MNTFLKTKLAALLTVFGIVVLITFYTAITVNQAKAEGSGTWGTATNRQSMLWMPSAGRRLVTEPVGEGWFTSGYNYRGFMLLPSTANTTNYPNYNTNYNPQHRVFVYVRNGETVFWGFRLTAAIRRRTNLSTSNNIRVRWYYDANDSGYFPTARTVGEGRTMIQYQEYNAVGGGGASGRPANAAAAANGPSQVTNTGYTGFSFTNDTGQDRAFWIEITDIWNEPIWDGANIDFWDVTVASGTPGNYTRINGRLYCKFWSIANSRSDKTAYASGVSFSIAENFRFHTDFGFFVPVDNTFTPDPNDYFVKRITFPQASGGWTNFFANENGPRNNLSFDENRRSITNNPVTNQPPPPNIQYPLFLNDPDPSIWQTTEPPTVGLDVVYDEKEAPLTGGEAFIDIDVSLPAVVDILIDLNGNGIYDEGVDLLISRNFTEPGVYQIYWNGEDSSGNEIESGAEVDFYVAVIFFPVHFPIYDLEYSNGIFVRNIRPGNLNEPNDIYWDDSLIPRTGPGITGSPQSIPVNLTGVPSPDHRWTATGDNGFGNNVTINTWAASYYTEVKESSSFSFYRIYGNVFNDVNGLADNLISGPSSGLTNLRVVLINEANRVVRSSPVQADGTFTLLRVPNGTLSIMLTTRSSVLGAAPPEQRIPAAWESVGENLGPGEGSDGIVDGILTGVVVNNATLFHANFGIRLINADLTVLKIVNETFPRIGTPVEFTIIAGNNGVSGYSNAREVEVQENMPDGYEYISHTVSRGSFDPTTGIWTLGDMNYGESATLSITAMVVDHTDYENTVSITTPTFEEDLTNNFAAASTIPFVIVSLEWLSFEGWAKNNRTIELKWITSEENEKHLFNVWRSPNGRDWRKIASVPNEIDAGNKGRYTIIDQNPMLGINFYRLEYQDLTGQADFSEVIRVDLFKEQAFTVFPNPHKDSFQIQALNLENYQLELFDAMGKTLQVPMTAIDSHTIQVKTQHLPQGVYFIRVFNQEQSLIKKLLKD</sequence>
<evidence type="ECO:0000259" key="2">
    <source>
        <dbReference type="Pfam" id="PF01345"/>
    </source>
</evidence>
<dbReference type="EMBL" id="BMYF01000014">
    <property type="protein sequence ID" value="GHB42254.1"/>
    <property type="molecule type" value="Genomic_DNA"/>
</dbReference>
<dbReference type="RefSeq" id="WP_189582790.1">
    <property type="nucleotide sequence ID" value="NZ_BMYF01000014.1"/>
</dbReference>
<dbReference type="NCBIfam" id="TIGR04183">
    <property type="entry name" value="Por_Secre_tail"/>
    <property type="match status" value="1"/>
</dbReference>
<keyword evidence="1" id="KW-0472">Membrane</keyword>
<reference evidence="4" key="2">
    <citation type="submission" date="2020-09" db="EMBL/GenBank/DDBJ databases">
        <authorList>
            <person name="Sun Q."/>
            <person name="Kim S."/>
        </authorList>
    </citation>
    <scope>NUCLEOTIDE SEQUENCE</scope>
    <source>
        <strain evidence="4">KCTC 23224</strain>
    </source>
</reference>
<dbReference type="AlphaFoldDB" id="A0A8J3CXX0"/>
<feature type="domain" description="DUF11" evidence="2">
    <location>
        <begin position="696"/>
        <end position="811"/>
    </location>
</feature>
<comment type="caution">
    <text evidence="4">The sequence shown here is derived from an EMBL/GenBank/DDBJ whole genome shotgun (WGS) entry which is preliminary data.</text>
</comment>
<feature type="domain" description="Secretion system C-terminal sorting" evidence="3">
    <location>
        <begin position="922"/>
        <end position="992"/>
    </location>
</feature>
<evidence type="ECO:0000313" key="5">
    <source>
        <dbReference type="Proteomes" id="UP000642809"/>
    </source>
</evidence>
<proteinExistence type="predicted"/>
<evidence type="ECO:0000259" key="3">
    <source>
        <dbReference type="Pfam" id="PF18962"/>
    </source>
</evidence>
<feature type="transmembrane region" description="Helical" evidence="1">
    <location>
        <begin position="9"/>
        <end position="28"/>
    </location>
</feature>
<dbReference type="NCBIfam" id="TIGR01451">
    <property type="entry name" value="B_ant_repeat"/>
    <property type="match status" value="1"/>
</dbReference>
<protein>
    <submittedName>
        <fullName evidence="4">Uncharacterized protein</fullName>
    </submittedName>
</protein>
<evidence type="ECO:0000256" key="1">
    <source>
        <dbReference type="SAM" id="Phobius"/>
    </source>
</evidence>
<organism evidence="4 5">
    <name type="scientific">Mongoliitalea lutea</name>
    <dbReference type="NCBI Taxonomy" id="849756"/>
    <lineage>
        <taxon>Bacteria</taxon>
        <taxon>Pseudomonadati</taxon>
        <taxon>Bacteroidota</taxon>
        <taxon>Cytophagia</taxon>
        <taxon>Cytophagales</taxon>
        <taxon>Cyclobacteriaceae</taxon>
        <taxon>Mongoliitalea</taxon>
    </lineage>
</organism>
<dbReference type="Proteomes" id="UP000642809">
    <property type="component" value="Unassembled WGS sequence"/>
</dbReference>